<dbReference type="EMBL" id="CP053021">
    <property type="protein sequence ID" value="QJR02747.1"/>
    <property type="molecule type" value="Genomic_DNA"/>
</dbReference>
<evidence type="ECO:0000313" key="2">
    <source>
        <dbReference type="Proteomes" id="UP000502611"/>
    </source>
</evidence>
<accession>A0A6M4GAQ3</accession>
<dbReference type="RefSeq" id="WP_169861146.1">
    <property type="nucleotide sequence ID" value="NZ_CP053021.1"/>
</dbReference>
<gene>
    <name evidence="1" type="ORF">HH800_11450</name>
</gene>
<reference evidence="1 2" key="1">
    <citation type="submission" date="2020-04" db="EMBL/GenBank/DDBJ databases">
        <title>The Whole Genome Analysis of High salt-tolerant Sphingobium yanoikuyae YC-XJ2 with Aryl organophosphorus flame retardants (aryl-OPFRs)-degrading capacity and characteristics of Related phosphotriesterase.</title>
        <authorList>
            <person name="Li X."/>
        </authorList>
    </citation>
    <scope>NUCLEOTIDE SEQUENCE [LARGE SCALE GENOMIC DNA]</scope>
    <source>
        <strain evidence="1 2">YC-XJ2</strain>
    </source>
</reference>
<sequence length="504" mass="56258">MNLLPQWTEKADKRGLDPLGMQNSGVLLYQSLLPGISNVTLRMRYYGYYCWISETYARRGATSDFEAWRNWVRRAEALYALVSARAGETGVGGIEWANRRLAAAGRVIDFEAAASTDPAQERYLRQSLGVFGGAYYSQMAEMNLFTENRHGIQVATKDLGRRAASLFADAIGPDLARLLRQKITDAKVSLRELDRLQPIAPSEIPEESEERTFYETLLFARSGDEGKTGPSRAASLGLILETAYAHEEWPGPDQVRWHLFDPPEQALPLRLETQRLAWEAYQCQDMMQVACAALLGWGIAIINAEPQGRSLAEIRADVVAHLERLEDPDPNSSWRVLRLGVDSQSFAYADAWDQLTGARGAAADKAVSALRLIAALHQRLLDRPDLAGAAAQGLPDRGVAHSLRTEISWLEGREGESIVPLIADYMIERVIRRHSHVAMQKLRRQRDYTFLYEQREGRFVYLAAYQPVATTPRLASAIQFLADIHLLDDDGLTPHGLAARDAGQ</sequence>
<dbReference type="AlphaFoldDB" id="A0A6M4GAQ3"/>
<organism evidence="1 2">
    <name type="scientific">Sphingobium yanoikuyae</name>
    <name type="common">Sphingomonas yanoikuyae</name>
    <dbReference type="NCBI Taxonomy" id="13690"/>
    <lineage>
        <taxon>Bacteria</taxon>
        <taxon>Pseudomonadati</taxon>
        <taxon>Pseudomonadota</taxon>
        <taxon>Alphaproteobacteria</taxon>
        <taxon>Sphingomonadales</taxon>
        <taxon>Sphingomonadaceae</taxon>
        <taxon>Sphingobium</taxon>
    </lineage>
</organism>
<proteinExistence type="predicted"/>
<protein>
    <submittedName>
        <fullName evidence="1">Uncharacterized protein</fullName>
    </submittedName>
</protein>
<evidence type="ECO:0000313" key="1">
    <source>
        <dbReference type="EMBL" id="QJR02747.1"/>
    </source>
</evidence>
<dbReference type="Proteomes" id="UP000502611">
    <property type="component" value="Chromosome"/>
</dbReference>
<name>A0A6M4GAQ3_SPHYA</name>